<organism evidence="9 10">
    <name type="scientific">Melanomma pulvis-pyrius CBS 109.77</name>
    <dbReference type="NCBI Taxonomy" id="1314802"/>
    <lineage>
        <taxon>Eukaryota</taxon>
        <taxon>Fungi</taxon>
        <taxon>Dikarya</taxon>
        <taxon>Ascomycota</taxon>
        <taxon>Pezizomycotina</taxon>
        <taxon>Dothideomycetes</taxon>
        <taxon>Pleosporomycetidae</taxon>
        <taxon>Pleosporales</taxon>
        <taxon>Melanommataceae</taxon>
        <taxon>Melanomma</taxon>
    </lineage>
</organism>
<feature type="transmembrane region" description="Helical" evidence="8">
    <location>
        <begin position="76"/>
        <end position="95"/>
    </location>
</feature>
<dbReference type="AlphaFoldDB" id="A0A6A6WP59"/>
<dbReference type="PANTHER" id="PTHR30574">
    <property type="entry name" value="INNER MEMBRANE PROTEIN YEDE"/>
    <property type="match status" value="1"/>
</dbReference>
<dbReference type="PANTHER" id="PTHR30574:SF1">
    <property type="entry name" value="SULPHUR TRANSPORT DOMAIN-CONTAINING PROTEIN"/>
    <property type="match status" value="1"/>
</dbReference>
<feature type="transmembrane region" description="Helical" evidence="8">
    <location>
        <begin position="116"/>
        <end position="135"/>
    </location>
</feature>
<protein>
    <submittedName>
        <fullName evidence="9">YeeE/YedE family integral membrane protein</fullName>
    </submittedName>
</protein>
<accession>A0A6A6WP59</accession>
<name>A0A6A6WP59_9PLEO</name>
<evidence type="ECO:0000256" key="5">
    <source>
        <dbReference type="ARBA" id="ARBA00022692"/>
    </source>
</evidence>
<dbReference type="OrthoDB" id="10254418at2759"/>
<keyword evidence="7 8" id="KW-0472">Membrane</keyword>
<evidence type="ECO:0000256" key="1">
    <source>
        <dbReference type="ARBA" id="ARBA00004429"/>
    </source>
</evidence>
<gene>
    <name evidence="9" type="ORF">K505DRAFT_319334</name>
</gene>
<evidence type="ECO:0000256" key="2">
    <source>
        <dbReference type="ARBA" id="ARBA00022448"/>
    </source>
</evidence>
<evidence type="ECO:0000256" key="6">
    <source>
        <dbReference type="ARBA" id="ARBA00022989"/>
    </source>
</evidence>
<sequence length="344" mass="36513">MFTPIETSIGALLLHQATSVLLFQNGTVLGASGYMRRLFSTPTRGTLAFFVGMAASILPLKLFLPELVTVYPPVPSTLQAALVTVGVGALVGWGTKVSKGCTSGHMLCGLSRLSTWSAVAVATFFPVAIITHHLAHPTLLTEVCASDLPCYTPTYPSRATTISLVILAAATMLACQAFPLIIAKATATEDKTSPDSLTSQASQLSAGLEFGLGLHVTQMASPSKVLGFLSFPNFEVWDPSMALVILFGILPSIIEIQMRGLSKPPLFKERFELPKKTIKDVDWKFVLGAAVFGIGWGLTGTCPGPAVLRTFAQPSWGLLWMSGFWLGGQAVGEGEAPALKDVCR</sequence>
<dbReference type="Pfam" id="PF20398">
    <property type="entry name" value="DUF6691"/>
    <property type="match status" value="1"/>
</dbReference>
<evidence type="ECO:0000256" key="4">
    <source>
        <dbReference type="ARBA" id="ARBA00022519"/>
    </source>
</evidence>
<dbReference type="EMBL" id="MU002631">
    <property type="protein sequence ID" value="KAF2785866.1"/>
    <property type="molecule type" value="Genomic_DNA"/>
</dbReference>
<keyword evidence="6 8" id="KW-1133">Transmembrane helix</keyword>
<dbReference type="GO" id="GO:0005886">
    <property type="term" value="C:plasma membrane"/>
    <property type="evidence" value="ECO:0007669"/>
    <property type="project" value="UniProtKB-SubCell"/>
</dbReference>
<evidence type="ECO:0000313" key="10">
    <source>
        <dbReference type="Proteomes" id="UP000799757"/>
    </source>
</evidence>
<keyword evidence="10" id="KW-1185">Reference proteome</keyword>
<dbReference type="InterPro" id="IPR046513">
    <property type="entry name" value="DUF6691"/>
</dbReference>
<reference evidence="9" key="1">
    <citation type="journal article" date="2020" name="Stud. Mycol.">
        <title>101 Dothideomycetes genomes: a test case for predicting lifestyles and emergence of pathogens.</title>
        <authorList>
            <person name="Haridas S."/>
            <person name="Albert R."/>
            <person name="Binder M."/>
            <person name="Bloem J."/>
            <person name="Labutti K."/>
            <person name="Salamov A."/>
            <person name="Andreopoulos B."/>
            <person name="Baker S."/>
            <person name="Barry K."/>
            <person name="Bills G."/>
            <person name="Bluhm B."/>
            <person name="Cannon C."/>
            <person name="Castanera R."/>
            <person name="Culley D."/>
            <person name="Daum C."/>
            <person name="Ezra D."/>
            <person name="Gonzalez J."/>
            <person name="Henrissat B."/>
            <person name="Kuo A."/>
            <person name="Liang C."/>
            <person name="Lipzen A."/>
            <person name="Lutzoni F."/>
            <person name="Magnuson J."/>
            <person name="Mondo S."/>
            <person name="Nolan M."/>
            <person name="Ohm R."/>
            <person name="Pangilinan J."/>
            <person name="Park H.-J."/>
            <person name="Ramirez L."/>
            <person name="Alfaro M."/>
            <person name="Sun H."/>
            <person name="Tritt A."/>
            <person name="Yoshinaga Y."/>
            <person name="Zwiers L.-H."/>
            <person name="Turgeon B."/>
            <person name="Goodwin S."/>
            <person name="Spatafora J."/>
            <person name="Crous P."/>
            <person name="Grigoriev I."/>
        </authorList>
    </citation>
    <scope>NUCLEOTIDE SEQUENCE</scope>
    <source>
        <strain evidence="9">CBS 109.77</strain>
    </source>
</reference>
<evidence type="ECO:0000256" key="3">
    <source>
        <dbReference type="ARBA" id="ARBA00022475"/>
    </source>
</evidence>
<keyword evidence="2" id="KW-0813">Transport</keyword>
<keyword evidence="4" id="KW-0997">Cell inner membrane</keyword>
<dbReference type="Proteomes" id="UP000799757">
    <property type="component" value="Unassembled WGS sequence"/>
</dbReference>
<evidence type="ECO:0000313" key="9">
    <source>
        <dbReference type="EMBL" id="KAF2785866.1"/>
    </source>
</evidence>
<keyword evidence="3" id="KW-1003">Cell membrane</keyword>
<comment type="subcellular location">
    <subcellularLocation>
        <location evidence="1">Cell inner membrane</location>
        <topology evidence="1">Multi-pass membrane protein</topology>
    </subcellularLocation>
</comment>
<evidence type="ECO:0000256" key="8">
    <source>
        <dbReference type="SAM" id="Phobius"/>
    </source>
</evidence>
<feature type="transmembrane region" description="Helical" evidence="8">
    <location>
        <begin position="162"/>
        <end position="183"/>
    </location>
</feature>
<feature type="transmembrane region" description="Helical" evidence="8">
    <location>
        <begin position="281"/>
        <end position="299"/>
    </location>
</feature>
<keyword evidence="5 8" id="KW-0812">Transmembrane</keyword>
<feature type="transmembrane region" description="Helical" evidence="8">
    <location>
        <begin position="46"/>
        <end position="64"/>
    </location>
</feature>
<proteinExistence type="predicted"/>
<dbReference type="InterPro" id="IPR007272">
    <property type="entry name" value="Sulf_transp_TsuA/YedE"/>
</dbReference>
<evidence type="ECO:0000256" key="7">
    <source>
        <dbReference type="ARBA" id="ARBA00023136"/>
    </source>
</evidence>